<dbReference type="EMBL" id="JABFTP020000021">
    <property type="protein sequence ID" value="KAL3269588.1"/>
    <property type="molecule type" value="Genomic_DNA"/>
</dbReference>
<comment type="caution">
    <text evidence="1">The sequence shown here is derived from an EMBL/GenBank/DDBJ whole genome shotgun (WGS) entry which is preliminary data.</text>
</comment>
<proteinExistence type="predicted"/>
<organism evidence="1 2">
    <name type="scientific">Cryptolaemus montrouzieri</name>
    <dbReference type="NCBI Taxonomy" id="559131"/>
    <lineage>
        <taxon>Eukaryota</taxon>
        <taxon>Metazoa</taxon>
        <taxon>Ecdysozoa</taxon>
        <taxon>Arthropoda</taxon>
        <taxon>Hexapoda</taxon>
        <taxon>Insecta</taxon>
        <taxon>Pterygota</taxon>
        <taxon>Neoptera</taxon>
        <taxon>Endopterygota</taxon>
        <taxon>Coleoptera</taxon>
        <taxon>Polyphaga</taxon>
        <taxon>Cucujiformia</taxon>
        <taxon>Coccinelloidea</taxon>
        <taxon>Coccinellidae</taxon>
        <taxon>Scymninae</taxon>
        <taxon>Scymnini</taxon>
        <taxon>Cryptolaemus</taxon>
    </lineage>
</organism>
<evidence type="ECO:0000313" key="1">
    <source>
        <dbReference type="EMBL" id="KAL3269588.1"/>
    </source>
</evidence>
<dbReference type="AlphaFoldDB" id="A0ABD2MT91"/>
<sequence length="88" mass="9945">MITERFQLCATLVTAENTAAVGVSTHCNYMKYLRRLLIYRADDEHINAIAQQTCYALQNKPGTVLHQPNIGGSLFKTRLLPIEHTRSI</sequence>
<keyword evidence="2" id="KW-1185">Reference proteome</keyword>
<name>A0ABD2MT91_9CUCU</name>
<feature type="non-terminal residue" evidence="1">
    <location>
        <position position="88"/>
    </location>
</feature>
<accession>A0ABD2MT91</accession>
<gene>
    <name evidence="1" type="ORF">HHI36_008652</name>
</gene>
<protein>
    <submittedName>
        <fullName evidence="1">Uncharacterized protein</fullName>
    </submittedName>
</protein>
<dbReference type="Proteomes" id="UP001516400">
    <property type="component" value="Unassembled WGS sequence"/>
</dbReference>
<reference evidence="1 2" key="1">
    <citation type="journal article" date="2021" name="BMC Biol.">
        <title>Horizontally acquired antibacterial genes associated with adaptive radiation of ladybird beetles.</title>
        <authorList>
            <person name="Li H.S."/>
            <person name="Tang X.F."/>
            <person name="Huang Y.H."/>
            <person name="Xu Z.Y."/>
            <person name="Chen M.L."/>
            <person name="Du X.Y."/>
            <person name="Qiu B.Y."/>
            <person name="Chen P.T."/>
            <person name="Zhang W."/>
            <person name="Slipinski A."/>
            <person name="Escalona H.E."/>
            <person name="Waterhouse R.M."/>
            <person name="Zwick A."/>
            <person name="Pang H."/>
        </authorList>
    </citation>
    <scope>NUCLEOTIDE SEQUENCE [LARGE SCALE GENOMIC DNA]</scope>
    <source>
        <strain evidence="1">SYSU2018</strain>
    </source>
</reference>
<evidence type="ECO:0000313" key="2">
    <source>
        <dbReference type="Proteomes" id="UP001516400"/>
    </source>
</evidence>